<dbReference type="PROSITE" id="PS51819">
    <property type="entry name" value="VOC"/>
    <property type="match status" value="1"/>
</dbReference>
<dbReference type="InterPro" id="IPR037523">
    <property type="entry name" value="VOC_core"/>
</dbReference>
<reference evidence="2 3" key="1">
    <citation type="submission" date="2018-09" db="EMBL/GenBank/DDBJ databases">
        <title>Acidovorax cavernicola nov. sp. isolated from Gruta de las Maravillas (Aracena, Spain).</title>
        <authorList>
            <person name="Jurado V."/>
            <person name="Gutierrez-Patricio S."/>
            <person name="Gonzalez-Pimentel J.L."/>
            <person name="Miller A.Z."/>
            <person name="Laiz L."/>
            <person name="Saiz-Jimenez C."/>
        </authorList>
    </citation>
    <scope>NUCLEOTIDE SEQUENCE [LARGE SCALE GENOMIC DNA]</scope>
    <source>
        <strain evidence="2 3">1011MAR4D40.2</strain>
    </source>
</reference>
<dbReference type="Proteomes" id="UP000265619">
    <property type="component" value="Unassembled WGS sequence"/>
</dbReference>
<evidence type="ECO:0000259" key="1">
    <source>
        <dbReference type="PROSITE" id="PS51819"/>
    </source>
</evidence>
<dbReference type="EMBL" id="QXMN01000002">
    <property type="protein sequence ID" value="RIX84764.1"/>
    <property type="molecule type" value="Genomic_DNA"/>
</dbReference>
<dbReference type="Gene3D" id="3.30.720.120">
    <property type="match status" value="1"/>
</dbReference>
<dbReference type="CDD" id="cd07246">
    <property type="entry name" value="VOC_like"/>
    <property type="match status" value="1"/>
</dbReference>
<protein>
    <submittedName>
        <fullName evidence="2">VOC family protein</fullName>
    </submittedName>
</protein>
<organism evidence="2 3">
    <name type="scientific">Acidovorax cavernicola</name>
    <dbReference type="NCBI Taxonomy" id="1675792"/>
    <lineage>
        <taxon>Bacteria</taxon>
        <taxon>Pseudomonadati</taxon>
        <taxon>Pseudomonadota</taxon>
        <taxon>Betaproteobacteria</taxon>
        <taxon>Burkholderiales</taxon>
        <taxon>Comamonadaceae</taxon>
        <taxon>Acidovorax</taxon>
    </lineage>
</organism>
<evidence type="ECO:0000313" key="3">
    <source>
        <dbReference type="Proteomes" id="UP000265619"/>
    </source>
</evidence>
<dbReference type="RefSeq" id="WP_119552126.1">
    <property type="nucleotide sequence ID" value="NZ_QXMN01000002.1"/>
</dbReference>
<dbReference type="AlphaFoldDB" id="A0A9X8GWW3"/>
<dbReference type="PANTHER" id="PTHR34109:SF1">
    <property type="entry name" value="VOC DOMAIN-CONTAINING PROTEIN"/>
    <property type="match status" value="1"/>
</dbReference>
<dbReference type="InterPro" id="IPR004360">
    <property type="entry name" value="Glyas_Fos-R_dOase_dom"/>
</dbReference>
<gene>
    <name evidence="2" type="ORF">D3H34_03855</name>
</gene>
<keyword evidence="3" id="KW-1185">Reference proteome</keyword>
<dbReference type="PANTHER" id="PTHR34109">
    <property type="entry name" value="BNAUNNG04460D PROTEIN-RELATED"/>
    <property type="match status" value="1"/>
</dbReference>
<proteinExistence type="predicted"/>
<dbReference type="InterPro" id="IPR029068">
    <property type="entry name" value="Glyas_Bleomycin-R_OHBP_Dase"/>
</dbReference>
<evidence type="ECO:0000313" key="2">
    <source>
        <dbReference type="EMBL" id="RIX84764.1"/>
    </source>
</evidence>
<sequence>MAIHELFPYLCVDNAAAAVDFYCHVFEVKEIFRLTEPSGRIGHVELDFHNGAILMISDEFAEFNIRSPKALGGSAVTLHLHVDDADALVARAVAAGATLDMAPQDQFYGERSGVFRDPFGHRWNVGHSIEKVTPEEMQRRYTAMFDTPGGGSCSSN</sequence>
<dbReference type="OrthoDB" id="9795306at2"/>
<comment type="caution">
    <text evidence="2">The sequence shown here is derived from an EMBL/GenBank/DDBJ whole genome shotgun (WGS) entry which is preliminary data.</text>
</comment>
<dbReference type="SUPFAM" id="SSF54593">
    <property type="entry name" value="Glyoxalase/Bleomycin resistance protein/Dihydroxybiphenyl dioxygenase"/>
    <property type="match status" value="1"/>
</dbReference>
<dbReference type="Pfam" id="PF00903">
    <property type="entry name" value="Glyoxalase"/>
    <property type="match status" value="1"/>
</dbReference>
<accession>A0A9X8GWW3</accession>
<feature type="domain" description="VOC" evidence="1">
    <location>
        <begin position="2"/>
        <end position="128"/>
    </location>
</feature>
<dbReference type="Gene3D" id="3.30.720.110">
    <property type="match status" value="1"/>
</dbReference>
<name>A0A9X8GWW3_9BURK</name>